<evidence type="ECO:0000259" key="8">
    <source>
        <dbReference type="SMART" id="SM00657"/>
    </source>
</evidence>
<evidence type="ECO:0000256" key="4">
    <source>
        <dbReference type="ARBA" id="ARBA00022478"/>
    </source>
</evidence>
<keyword evidence="6" id="KW-0539">Nucleus</keyword>
<comment type="caution">
    <text evidence="9">The sequence shown here is derived from an EMBL/GenBank/DDBJ whole genome shotgun (WGS) entry which is preliminary data.</text>
</comment>
<keyword evidence="10" id="KW-1185">Reference proteome</keyword>
<evidence type="ECO:0000256" key="6">
    <source>
        <dbReference type="ARBA" id="ARBA00023242"/>
    </source>
</evidence>
<dbReference type="InterPro" id="IPR038846">
    <property type="entry name" value="RPC9"/>
</dbReference>
<dbReference type="Proteomes" id="UP001194468">
    <property type="component" value="Unassembled WGS sequence"/>
</dbReference>
<dbReference type="InterPro" id="IPR006590">
    <property type="entry name" value="RNA_pol_Rpb4/RPC9_core"/>
</dbReference>
<dbReference type="EMBL" id="WHUW01000008">
    <property type="protein sequence ID" value="KAF8442819.1"/>
    <property type="molecule type" value="Genomic_DNA"/>
</dbReference>
<sequence>MEVIHPRAALLSNFEVLTLLRELDADHVARTKTALRIKKEEDAAGKPTLEPHTEEVSENLRTVELETIQYLSADYQPTSQQSEHGISQLVRDLAPLSLTKAEKLQVVNLAPTEPVELYVIIEELEDRLGDCMDDILGIVTKSLSATASTAPAAAQSMSPTNGPTHTEIVDAYEVEQGWEHDAEDAEFDDSGDARVEGDLDMEQDD</sequence>
<dbReference type="InterPro" id="IPR010997">
    <property type="entry name" value="HRDC-like_sf"/>
</dbReference>
<keyword evidence="5" id="KW-0804">Transcription</keyword>
<feature type="compositionally biased region" description="Acidic residues" evidence="7">
    <location>
        <begin position="181"/>
        <end position="190"/>
    </location>
</feature>
<evidence type="ECO:0000256" key="5">
    <source>
        <dbReference type="ARBA" id="ARBA00023163"/>
    </source>
</evidence>
<reference evidence="9" key="2">
    <citation type="journal article" date="2020" name="Nat. Commun.">
        <title>Large-scale genome sequencing of mycorrhizal fungi provides insights into the early evolution of symbiotic traits.</title>
        <authorList>
            <person name="Miyauchi S."/>
            <person name="Kiss E."/>
            <person name="Kuo A."/>
            <person name="Drula E."/>
            <person name="Kohler A."/>
            <person name="Sanchez-Garcia M."/>
            <person name="Morin E."/>
            <person name="Andreopoulos B."/>
            <person name="Barry K.W."/>
            <person name="Bonito G."/>
            <person name="Buee M."/>
            <person name="Carver A."/>
            <person name="Chen C."/>
            <person name="Cichocki N."/>
            <person name="Clum A."/>
            <person name="Culley D."/>
            <person name="Crous P.W."/>
            <person name="Fauchery L."/>
            <person name="Girlanda M."/>
            <person name="Hayes R.D."/>
            <person name="Keri Z."/>
            <person name="LaButti K."/>
            <person name="Lipzen A."/>
            <person name="Lombard V."/>
            <person name="Magnuson J."/>
            <person name="Maillard F."/>
            <person name="Murat C."/>
            <person name="Nolan M."/>
            <person name="Ohm R.A."/>
            <person name="Pangilinan J."/>
            <person name="Pereira M.F."/>
            <person name="Perotto S."/>
            <person name="Peter M."/>
            <person name="Pfister S."/>
            <person name="Riley R."/>
            <person name="Sitrit Y."/>
            <person name="Stielow J.B."/>
            <person name="Szollosi G."/>
            <person name="Zifcakova L."/>
            <person name="Stursova M."/>
            <person name="Spatafora J.W."/>
            <person name="Tedersoo L."/>
            <person name="Vaario L.M."/>
            <person name="Yamada A."/>
            <person name="Yan M."/>
            <person name="Wang P."/>
            <person name="Xu J."/>
            <person name="Bruns T."/>
            <person name="Baldrian P."/>
            <person name="Vilgalys R."/>
            <person name="Dunand C."/>
            <person name="Henrissat B."/>
            <person name="Grigoriev I.V."/>
            <person name="Hibbett D."/>
            <person name="Nagy L.G."/>
            <person name="Martin F.M."/>
        </authorList>
    </citation>
    <scope>NUCLEOTIDE SEQUENCE</scope>
    <source>
        <strain evidence="9">BED1</strain>
    </source>
</reference>
<keyword evidence="4" id="KW-0240">DNA-directed RNA polymerase</keyword>
<dbReference type="GO" id="GO:0005666">
    <property type="term" value="C:RNA polymerase III complex"/>
    <property type="evidence" value="ECO:0007669"/>
    <property type="project" value="InterPro"/>
</dbReference>
<dbReference type="SUPFAM" id="SSF47819">
    <property type="entry name" value="HRDC-like"/>
    <property type="match status" value="1"/>
</dbReference>
<dbReference type="PANTHER" id="PTHR15561">
    <property type="entry name" value="CALCITONIN GENE-RELATED PEPTIDE-RECEPTOR COMPONENT PROTEIN"/>
    <property type="match status" value="1"/>
</dbReference>
<evidence type="ECO:0000313" key="9">
    <source>
        <dbReference type="EMBL" id="KAF8442819.1"/>
    </source>
</evidence>
<feature type="region of interest" description="Disordered" evidence="7">
    <location>
        <begin position="173"/>
        <end position="205"/>
    </location>
</feature>
<comment type="similarity">
    <text evidence="2">Belongs to the eukaryotic RPC9 RNA polymerase subunit family.</text>
</comment>
<evidence type="ECO:0000256" key="2">
    <source>
        <dbReference type="ARBA" id="ARBA00006898"/>
    </source>
</evidence>
<accession>A0AAD4GHF3</accession>
<dbReference type="SMART" id="SM00657">
    <property type="entry name" value="RPOL4c"/>
    <property type="match status" value="1"/>
</dbReference>
<dbReference type="Gene3D" id="1.20.1250.40">
    <property type="match status" value="1"/>
</dbReference>
<dbReference type="GO" id="GO:0006384">
    <property type="term" value="P:transcription initiation at RNA polymerase III promoter"/>
    <property type="evidence" value="ECO:0007669"/>
    <property type="project" value="InterPro"/>
</dbReference>
<dbReference type="Pfam" id="PF03874">
    <property type="entry name" value="RNA_pol_Rpb4"/>
    <property type="match status" value="1"/>
</dbReference>
<reference evidence="9" key="1">
    <citation type="submission" date="2019-10" db="EMBL/GenBank/DDBJ databases">
        <authorList>
            <consortium name="DOE Joint Genome Institute"/>
            <person name="Kuo A."/>
            <person name="Miyauchi S."/>
            <person name="Kiss E."/>
            <person name="Drula E."/>
            <person name="Kohler A."/>
            <person name="Sanchez-Garcia M."/>
            <person name="Andreopoulos B."/>
            <person name="Barry K.W."/>
            <person name="Bonito G."/>
            <person name="Buee M."/>
            <person name="Carver A."/>
            <person name="Chen C."/>
            <person name="Cichocki N."/>
            <person name="Clum A."/>
            <person name="Culley D."/>
            <person name="Crous P.W."/>
            <person name="Fauchery L."/>
            <person name="Girlanda M."/>
            <person name="Hayes R."/>
            <person name="Keri Z."/>
            <person name="LaButti K."/>
            <person name="Lipzen A."/>
            <person name="Lombard V."/>
            <person name="Magnuson J."/>
            <person name="Maillard F."/>
            <person name="Morin E."/>
            <person name="Murat C."/>
            <person name="Nolan M."/>
            <person name="Ohm R."/>
            <person name="Pangilinan J."/>
            <person name="Pereira M."/>
            <person name="Perotto S."/>
            <person name="Peter M."/>
            <person name="Riley R."/>
            <person name="Sitrit Y."/>
            <person name="Stielow B."/>
            <person name="Szollosi G."/>
            <person name="Zifcakova L."/>
            <person name="Stursova M."/>
            <person name="Spatafora J.W."/>
            <person name="Tedersoo L."/>
            <person name="Vaario L.-M."/>
            <person name="Yamada A."/>
            <person name="Yan M."/>
            <person name="Wang P."/>
            <person name="Xu J."/>
            <person name="Bruns T."/>
            <person name="Baldrian P."/>
            <person name="Vilgalys R."/>
            <person name="Henrissat B."/>
            <person name="Grigoriev I.V."/>
            <person name="Hibbett D."/>
            <person name="Nagy L.G."/>
            <person name="Martin F.M."/>
        </authorList>
    </citation>
    <scope>NUCLEOTIDE SEQUENCE</scope>
    <source>
        <strain evidence="9">BED1</strain>
    </source>
</reference>
<feature type="domain" description="RNA polymerase Rpb4/RPC9 core" evidence="8">
    <location>
        <begin position="1"/>
        <end position="146"/>
    </location>
</feature>
<evidence type="ECO:0000256" key="7">
    <source>
        <dbReference type="SAM" id="MobiDB-lite"/>
    </source>
</evidence>
<comment type="subcellular location">
    <subcellularLocation>
        <location evidence="1">Nucleus</location>
    </subcellularLocation>
</comment>
<dbReference type="InterPro" id="IPR038324">
    <property type="entry name" value="Rpb4/RPC9_sf"/>
</dbReference>
<name>A0AAD4GHF3_BOLED</name>
<evidence type="ECO:0000256" key="1">
    <source>
        <dbReference type="ARBA" id="ARBA00004123"/>
    </source>
</evidence>
<gene>
    <name evidence="9" type="ORF">L210DRAFT_3396806</name>
</gene>
<dbReference type="PANTHER" id="PTHR15561:SF0">
    <property type="entry name" value="DNA-DIRECTED RNA POLYMERASE III SUBUNIT RPC9"/>
    <property type="match status" value="1"/>
</dbReference>
<evidence type="ECO:0000256" key="3">
    <source>
        <dbReference type="ARBA" id="ARBA00016672"/>
    </source>
</evidence>
<organism evidence="9 10">
    <name type="scientific">Boletus edulis BED1</name>
    <dbReference type="NCBI Taxonomy" id="1328754"/>
    <lineage>
        <taxon>Eukaryota</taxon>
        <taxon>Fungi</taxon>
        <taxon>Dikarya</taxon>
        <taxon>Basidiomycota</taxon>
        <taxon>Agaricomycotina</taxon>
        <taxon>Agaricomycetes</taxon>
        <taxon>Agaricomycetidae</taxon>
        <taxon>Boletales</taxon>
        <taxon>Boletineae</taxon>
        <taxon>Boletaceae</taxon>
        <taxon>Boletoideae</taxon>
        <taxon>Boletus</taxon>
    </lineage>
</organism>
<dbReference type="InterPro" id="IPR005574">
    <property type="entry name" value="Rpb4/RPC9"/>
</dbReference>
<dbReference type="GO" id="GO:0000166">
    <property type="term" value="F:nucleotide binding"/>
    <property type="evidence" value="ECO:0007669"/>
    <property type="project" value="InterPro"/>
</dbReference>
<protein>
    <recommendedName>
        <fullName evidence="3">DNA-directed RNA polymerase III subunit RPC9</fullName>
    </recommendedName>
</protein>
<evidence type="ECO:0000313" key="10">
    <source>
        <dbReference type="Proteomes" id="UP001194468"/>
    </source>
</evidence>
<dbReference type="AlphaFoldDB" id="A0AAD4GHF3"/>
<proteinExistence type="inferred from homology"/>